<dbReference type="EMBL" id="LGTC01000001">
    <property type="protein sequence ID" value="KNY25492.1"/>
    <property type="molecule type" value="Genomic_DNA"/>
</dbReference>
<comment type="caution">
    <text evidence="2">The sequence shown here is derived from an EMBL/GenBank/DDBJ whole genome shotgun (WGS) entry which is preliminary data.</text>
</comment>
<keyword evidence="1" id="KW-1133">Transmembrane helix</keyword>
<evidence type="ECO:0000313" key="2">
    <source>
        <dbReference type="EMBL" id="KNY25492.1"/>
    </source>
</evidence>
<dbReference type="OrthoDB" id="1446443at1239"/>
<gene>
    <name evidence="2" type="ORF">Bccel_0752</name>
</gene>
<keyword evidence="1" id="KW-0472">Membrane</keyword>
<dbReference type="Proteomes" id="UP000036923">
    <property type="component" value="Unassembled WGS sequence"/>
</dbReference>
<name>A0A0L6JJ76_9FIRM</name>
<organism evidence="2 3">
    <name type="scientific">Pseudobacteroides cellulosolvens ATCC 35603 = DSM 2933</name>
    <dbReference type="NCBI Taxonomy" id="398512"/>
    <lineage>
        <taxon>Bacteria</taxon>
        <taxon>Bacillati</taxon>
        <taxon>Bacillota</taxon>
        <taxon>Clostridia</taxon>
        <taxon>Eubacteriales</taxon>
        <taxon>Oscillospiraceae</taxon>
        <taxon>Pseudobacteroides</taxon>
    </lineage>
</organism>
<proteinExistence type="predicted"/>
<feature type="transmembrane region" description="Helical" evidence="1">
    <location>
        <begin position="62"/>
        <end position="85"/>
    </location>
</feature>
<dbReference type="STRING" id="398512.Bccel_0752"/>
<sequence>MWQIKNSFISRINKYFESRGGEGNFTKIFCNFPYQTQAEILTLLGVSTEEEKPLIASYKRVIIAYCLQHISYGGPISTIILYLLTWKTLLRQEHKLNT</sequence>
<evidence type="ECO:0000256" key="1">
    <source>
        <dbReference type="SAM" id="Phobius"/>
    </source>
</evidence>
<reference evidence="3" key="1">
    <citation type="submission" date="2015-07" db="EMBL/GenBank/DDBJ databases">
        <title>Near-Complete Genome Sequence of the Cellulolytic Bacterium Bacteroides (Pseudobacteroides) cellulosolvens ATCC 35603.</title>
        <authorList>
            <person name="Dassa B."/>
            <person name="Utturkar S.M."/>
            <person name="Klingeman D.M."/>
            <person name="Hurt R.A."/>
            <person name="Keller M."/>
            <person name="Xu J."/>
            <person name="Reddy Y.H.K."/>
            <person name="Borovok I."/>
            <person name="Grinberg I.R."/>
            <person name="Lamed R."/>
            <person name="Zhivin O."/>
            <person name="Bayer E.A."/>
            <person name="Brown S.D."/>
        </authorList>
    </citation>
    <scope>NUCLEOTIDE SEQUENCE [LARGE SCALE GENOMIC DNA]</scope>
    <source>
        <strain evidence="3">DSM 2933</strain>
    </source>
</reference>
<accession>A0A0L6JJ76</accession>
<dbReference type="RefSeq" id="WP_036943122.1">
    <property type="nucleotide sequence ID" value="NZ_JQKC01000020.1"/>
</dbReference>
<evidence type="ECO:0000313" key="3">
    <source>
        <dbReference type="Proteomes" id="UP000036923"/>
    </source>
</evidence>
<keyword evidence="3" id="KW-1185">Reference proteome</keyword>
<keyword evidence="1" id="KW-0812">Transmembrane</keyword>
<protein>
    <submittedName>
        <fullName evidence="2">Uncharacterized protein</fullName>
    </submittedName>
</protein>
<dbReference type="AlphaFoldDB" id="A0A0L6JJ76"/>